<name>A0ABU4Y3D3_9HYPH</name>
<keyword evidence="3" id="KW-1185">Reference proteome</keyword>
<dbReference type="EMBL" id="JAVIIW010000021">
    <property type="protein sequence ID" value="MDX8480414.1"/>
    <property type="molecule type" value="Genomic_DNA"/>
</dbReference>
<evidence type="ECO:0000313" key="3">
    <source>
        <dbReference type="Proteomes" id="UP001287059"/>
    </source>
</evidence>
<sequence length="60" mass="6383">MRFKSSARNHQQGLARSAGTLFVKAVAALVAGLAILFLVLSTHYQGQPSNPIEITTSSAR</sequence>
<keyword evidence="1" id="KW-1133">Transmembrane helix</keyword>
<feature type="transmembrane region" description="Helical" evidence="1">
    <location>
        <begin position="21"/>
        <end position="40"/>
    </location>
</feature>
<keyword evidence="1" id="KW-0472">Membrane</keyword>
<dbReference type="RefSeq" id="WP_320288740.1">
    <property type="nucleotide sequence ID" value="NZ_JAVIIW010000021.1"/>
</dbReference>
<proteinExistence type="predicted"/>
<comment type="caution">
    <text evidence="2">The sequence shown here is derived from an EMBL/GenBank/DDBJ whole genome shotgun (WGS) entry which is preliminary data.</text>
</comment>
<keyword evidence="1" id="KW-0812">Transmembrane</keyword>
<reference evidence="2 3" key="1">
    <citation type="submission" date="2023-08" db="EMBL/GenBank/DDBJ databases">
        <title>Implementing the SeqCode for naming new Mesorhizobium species isolated from Vachellia karroo root nodules.</title>
        <authorList>
            <person name="Van Lill M."/>
        </authorList>
    </citation>
    <scope>NUCLEOTIDE SEQUENCE [LARGE SCALE GENOMIC DNA]</scope>
    <source>
        <strain evidence="2 3">VK24D</strain>
    </source>
</reference>
<accession>A0ABU4Y3D3</accession>
<evidence type="ECO:0000313" key="2">
    <source>
        <dbReference type="EMBL" id="MDX8480414.1"/>
    </source>
</evidence>
<organism evidence="2 3">
    <name type="scientific">Mesorhizobium album</name>
    <dbReference type="NCBI Taxonomy" id="3072314"/>
    <lineage>
        <taxon>Bacteria</taxon>
        <taxon>Pseudomonadati</taxon>
        <taxon>Pseudomonadota</taxon>
        <taxon>Alphaproteobacteria</taxon>
        <taxon>Hyphomicrobiales</taxon>
        <taxon>Phyllobacteriaceae</taxon>
        <taxon>Mesorhizobium</taxon>
    </lineage>
</organism>
<evidence type="ECO:0000256" key="1">
    <source>
        <dbReference type="SAM" id="Phobius"/>
    </source>
</evidence>
<gene>
    <name evidence="2" type="ORF">RFN28_18375</name>
</gene>
<protein>
    <submittedName>
        <fullName evidence="2">Uncharacterized protein</fullName>
    </submittedName>
</protein>
<dbReference type="Proteomes" id="UP001287059">
    <property type="component" value="Unassembled WGS sequence"/>
</dbReference>